<dbReference type="InterPro" id="IPR002401">
    <property type="entry name" value="Cyt_P450_E_grp-I"/>
</dbReference>
<keyword evidence="7" id="KW-0503">Monooxygenase</keyword>
<reference evidence="9 10" key="1">
    <citation type="submission" date="2016-10" db="EMBL/GenBank/DDBJ databases">
        <title>Genome sequence of the basidiomycete white-rot fungus Trametes pubescens.</title>
        <authorList>
            <person name="Makela M.R."/>
            <person name="Granchi Z."/>
            <person name="Peng M."/>
            <person name="De Vries R.P."/>
            <person name="Grigoriev I."/>
            <person name="Riley R."/>
            <person name="Hilden K."/>
        </authorList>
    </citation>
    <scope>NUCLEOTIDE SEQUENCE [LARGE SCALE GENOMIC DNA]</scope>
    <source>
        <strain evidence="9 10">FBCC735</strain>
    </source>
</reference>
<dbReference type="OrthoDB" id="6692864at2759"/>
<evidence type="ECO:0000256" key="1">
    <source>
        <dbReference type="ARBA" id="ARBA00001971"/>
    </source>
</evidence>
<dbReference type="InterPro" id="IPR001128">
    <property type="entry name" value="Cyt_P450"/>
</dbReference>
<dbReference type="PRINTS" id="PR00463">
    <property type="entry name" value="EP450I"/>
</dbReference>
<sequence>MDTDEHLERRKAWARAFTPAALKEYHPMIAARAGQLVYALGQQDGEVDIAKWLNYFSYDAMSDMAFGGGSELLRDGDVNNVWHVLDHSFPAATFTSHVPWLGPYLGCVPFIAAAQAHLASYCNNLTLGRLERGSYYKDLFHYLSEEDRPGNPQPSLSQLVDDGVLAVIAGADTTSSALTSIFYCLLTNPDACQKLQAEIDQFYPPGEDPCDIKHHLNMHYLTAVINEGMRVWPPVPSGFQRLVPHNSGGATLGSTFVPAGTAVSLHSYSIFHDPRNFSPRTSDFWPERWLLATGRMSREDAGLAPDAPFAHNDAAFAPFSHGPMNCVGKNLAMQEMRVVLCAVLQKYKLQPRAGWDPRSYAVGYRDFFVTTRPPVPVLLRTRC</sequence>
<feature type="binding site" description="axial binding residue" evidence="8">
    <location>
        <position position="326"/>
    </location>
    <ligand>
        <name>heme</name>
        <dbReference type="ChEBI" id="CHEBI:30413"/>
    </ligand>
    <ligandPart>
        <name>Fe</name>
        <dbReference type="ChEBI" id="CHEBI:18248"/>
    </ligandPart>
</feature>
<evidence type="ECO:0000256" key="6">
    <source>
        <dbReference type="ARBA" id="ARBA00023004"/>
    </source>
</evidence>
<proteinExistence type="inferred from homology"/>
<dbReference type="STRING" id="154538.A0A1M2VC93"/>
<keyword evidence="5" id="KW-0560">Oxidoreductase</keyword>
<dbReference type="InterPro" id="IPR036396">
    <property type="entry name" value="Cyt_P450_sf"/>
</dbReference>
<keyword evidence="10" id="KW-1185">Reference proteome</keyword>
<comment type="pathway">
    <text evidence="2">Secondary metabolite biosynthesis.</text>
</comment>
<dbReference type="PRINTS" id="PR00385">
    <property type="entry name" value="P450"/>
</dbReference>
<comment type="cofactor">
    <cofactor evidence="1 8">
        <name>heme</name>
        <dbReference type="ChEBI" id="CHEBI:30413"/>
    </cofactor>
</comment>
<dbReference type="GO" id="GO:0020037">
    <property type="term" value="F:heme binding"/>
    <property type="evidence" value="ECO:0007669"/>
    <property type="project" value="InterPro"/>
</dbReference>
<dbReference type="GO" id="GO:0016705">
    <property type="term" value="F:oxidoreductase activity, acting on paired donors, with incorporation or reduction of molecular oxygen"/>
    <property type="evidence" value="ECO:0007669"/>
    <property type="project" value="InterPro"/>
</dbReference>
<keyword evidence="8" id="KW-0349">Heme</keyword>
<keyword evidence="6 8" id="KW-0408">Iron</keyword>
<dbReference type="Gene3D" id="1.10.630.10">
    <property type="entry name" value="Cytochrome P450"/>
    <property type="match status" value="1"/>
</dbReference>
<accession>A0A1M2VC93</accession>
<dbReference type="Pfam" id="PF00067">
    <property type="entry name" value="p450"/>
    <property type="match status" value="1"/>
</dbReference>
<evidence type="ECO:0000313" key="9">
    <source>
        <dbReference type="EMBL" id="OJT05136.1"/>
    </source>
</evidence>
<dbReference type="Proteomes" id="UP000184267">
    <property type="component" value="Unassembled WGS sequence"/>
</dbReference>
<dbReference type="OMA" id="WARAFTP"/>
<dbReference type="SUPFAM" id="SSF48264">
    <property type="entry name" value="Cytochrome P450"/>
    <property type="match status" value="1"/>
</dbReference>
<protein>
    <submittedName>
        <fullName evidence="9">Cytochrome P450 67</fullName>
    </submittedName>
</protein>
<gene>
    <name evidence="9" type="ORF">TRAPUB_4062</name>
</gene>
<dbReference type="PANTHER" id="PTHR24305:SF187">
    <property type="entry name" value="P450, PUTATIVE (EUROFUNG)-RELATED"/>
    <property type="match status" value="1"/>
</dbReference>
<dbReference type="EMBL" id="MNAD01001484">
    <property type="protein sequence ID" value="OJT05136.1"/>
    <property type="molecule type" value="Genomic_DNA"/>
</dbReference>
<dbReference type="InterPro" id="IPR050121">
    <property type="entry name" value="Cytochrome_P450_monoxygenase"/>
</dbReference>
<dbReference type="PANTHER" id="PTHR24305">
    <property type="entry name" value="CYTOCHROME P450"/>
    <property type="match status" value="1"/>
</dbReference>
<name>A0A1M2VC93_TRAPU</name>
<comment type="similarity">
    <text evidence="3">Belongs to the cytochrome P450 family.</text>
</comment>
<evidence type="ECO:0000256" key="4">
    <source>
        <dbReference type="ARBA" id="ARBA00022723"/>
    </source>
</evidence>
<evidence type="ECO:0000313" key="10">
    <source>
        <dbReference type="Proteomes" id="UP000184267"/>
    </source>
</evidence>
<keyword evidence="4 8" id="KW-0479">Metal-binding</keyword>
<evidence type="ECO:0000256" key="3">
    <source>
        <dbReference type="ARBA" id="ARBA00010617"/>
    </source>
</evidence>
<dbReference type="GO" id="GO:0004497">
    <property type="term" value="F:monooxygenase activity"/>
    <property type="evidence" value="ECO:0007669"/>
    <property type="project" value="UniProtKB-KW"/>
</dbReference>
<organism evidence="9 10">
    <name type="scientific">Trametes pubescens</name>
    <name type="common">White-rot fungus</name>
    <dbReference type="NCBI Taxonomy" id="154538"/>
    <lineage>
        <taxon>Eukaryota</taxon>
        <taxon>Fungi</taxon>
        <taxon>Dikarya</taxon>
        <taxon>Basidiomycota</taxon>
        <taxon>Agaricomycotina</taxon>
        <taxon>Agaricomycetes</taxon>
        <taxon>Polyporales</taxon>
        <taxon>Polyporaceae</taxon>
        <taxon>Trametes</taxon>
    </lineage>
</organism>
<evidence type="ECO:0000256" key="8">
    <source>
        <dbReference type="PIRSR" id="PIRSR602401-1"/>
    </source>
</evidence>
<evidence type="ECO:0000256" key="2">
    <source>
        <dbReference type="ARBA" id="ARBA00005179"/>
    </source>
</evidence>
<dbReference type="AlphaFoldDB" id="A0A1M2VC93"/>
<evidence type="ECO:0000256" key="5">
    <source>
        <dbReference type="ARBA" id="ARBA00023002"/>
    </source>
</evidence>
<dbReference type="GO" id="GO:0005506">
    <property type="term" value="F:iron ion binding"/>
    <property type="evidence" value="ECO:0007669"/>
    <property type="project" value="InterPro"/>
</dbReference>
<comment type="caution">
    <text evidence="9">The sequence shown here is derived from an EMBL/GenBank/DDBJ whole genome shotgun (WGS) entry which is preliminary data.</text>
</comment>
<evidence type="ECO:0000256" key="7">
    <source>
        <dbReference type="ARBA" id="ARBA00023033"/>
    </source>
</evidence>